<comment type="caution">
    <text evidence="2">The sequence shown here is derived from an EMBL/GenBank/DDBJ whole genome shotgun (WGS) entry which is preliminary data.</text>
</comment>
<dbReference type="Proteomes" id="UP000663833">
    <property type="component" value="Unassembled WGS sequence"/>
</dbReference>
<evidence type="ECO:0000313" key="2">
    <source>
        <dbReference type="EMBL" id="CAF3760236.1"/>
    </source>
</evidence>
<organism evidence="2 3">
    <name type="scientific">Rotaria socialis</name>
    <dbReference type="NCBI Taxonomy" id="392032"/>
    <lineage>
        <taxon>Eukaryota</taxon>
        <taxon>Metazoa</taxon>
        <taxon>Spiralia</taxon>
        <taxon>Gnathifera</taxon>
        <taxon>Rotifera</taxon>
        <taxon>Eurotatoria</taxon>
        <taxon>Bdelloidea</taxon>
        <taxon>Philodinida</taxon>
        <taxon>Philodinidae</taxon>
        <taxon>Rotaria</taxon>
    </lineage>
</organism>
<sequence>MFHVDICGMTLTKYVTYITTKFEINVVLLEEKKCIVKYGTHGYGPNKFNRISYLFIAPNDATSLYIVDCAQYFVHQCRIDDTGLCFGYVRKYVVIANVLQRHISVSCVILNGNLLSPISFSPGLLCAHDKYLYVANRSSESSSILVFNEQYEIVDWFRNPLLNENLSYGYRSSYQRFIHFNNHA</sequence>
<accession>A0A818YUE4</accession>
<dbReference type="EMBL" id="CAJNYT010005601">
    <property type="protein sequence ID" value="CAF3760236.1"/>
    <property type="molecule type" value="Genomic_DNA"/>
</dbReference>
<protein>
    <submittedName>
        <fullName evidence="2">Uncharacterized protein</fullName>
    </submittedName>
</protein>
<name>A0A818YUE4_9BILA</name>
<dbReference type="EMBL" id="CAJNYD010001535">
    <property type="protein sequence ID" value="CAF3346417.1"/>
    <property type="molecule type" value="Genomic_DNA"/>
</dbReference>
<proteinExistence type="predicted"/>
<gene>
    <name evidence="2" type="ORF">GRG538_LOCUS31904</name>
    <name evidence="1" type="ORF">LUA448_LOCUS12644</name>
</gene>
<dbReference type="AlphaFoldDB" id="A0A818YUE4"/>
<dbReference type="Proteomes" id="UP000663872">
    <property type="component" value="Unassembled WGS sequence"/>
</dbReference>
<evidence type="ECO:0000313" key="3">
    <source>
        <dbReference type="Proteomes" id="UP000663872"/>
    </source>
</evidence>
<evidence type="ECO:0000313" key="1">
    <source>
        <dbReference type="EMBL" id="CAF3346417.1"/>
    </source>
</evidence>
<reference evidence="2" key="1">
    <citation type="submission" date="2021-02" db="EMBL/GenBank/DDBJ databases">
        <authorList>
            <person name="Nowell W R."/>
        </authorList>
    </citation>
    <scope>NUCLEOTIDE SEQUENCE</scope>
</reference>